<dbReference type="Proteomes" id="UP000678393">
    <property type="component" value="Unassembled WGS sequence"/>
</dbReference>
<feature type="non-terminal residue" evidence="1">
    <location>
        <position position="1"/>
    </location>
</feature>
<sequence length="61" mass="6769">NSQDFTLQLRTDNTSVECNDMHITVVNDTVLDIHCQPGAFFHELIITGTGVKSLCYVRISG</sequence>
<evidence type="ECO:0000313" key="2">
    <source>
        <dbReference type="Proteomes" id="UP000678393"/>
    </source>
</evidence>
<protein>
    <submittedName>
        <fullName evidence="1">Uncharacterized protein</fullName>
    </submittedName>
</protein>
<reference evidence="1" key="1">
    <citation type="submission" date="2021-04" db="EMBL/GenBank/DDBJ databases">
        <authorList>
            <consortium name="Molecular Ecology Group"/>
        </authorList>
    </citation>
    <scope>NUCLEOTIDE SEQUENCE</scope>
</reference>
<gene>
    <name evidence="1" type="ORF">CUNI_LOCUS4393</name>
</gene>
<feature type="non-terminal residue" evidence="1">
    <location>
        <position position="61"/>
    </location>
</feature>
<comment type="caution">
    <text evidence="1">The sequence shown here is derived from an EMBL/GenBank/DDBJ whole genome shotgun (WGS) entry which is preliminary data.</text>
</comment>
<name>A0A8S3YTF4_9EUPU</name>
<accession>A0A8S3YTF4</accession>
<keyword evidence="2" id="KW-1185">Reference proteome</keyword>
<dbReference type="AlphaFoldDB" id="A0A8S3YTF4"/>
<proteinExistence type="predicted"/>
<dbReference type="EMBL" id="CAJHNH020000614">
    <property type="protein sequence ID" value="CAG5118835.1"/>
    <property type="molecule type" value="Genomic_DNA"/>
</dbReference>
<evidence type="ECO:0000313" key="1">
    <source>
        <dbReference type="EMBL" id="CAG5118835.1"/>
    </source>
</evidence>
<organism evidence="1 2">
    <name type="scientific">Candidula unifasciata</name>
    <dbReference type="NCBI Taxonomy" id="100452"/>
    <lineage>
        <taxon>Eukaryota</taxon>
        <taxon>Metazoa</taxon>
        <taxon>Spiralia</taxon>
        <taxon>Lophotrochozoa</taxon>
        <taxon>Mollusca</taxon>
        <taxon>Gastropoda</taxon>
        <taxon>Heterobranchia</taxon>
        <taxon>Euthyneura</taxon>
        <taxon>Panpulmonata</taxon>
        <taxon>Eupulmonata</taxon>
        <taxon>Stylommatophora</taxon>
        <taxon>Helicina</taxon>
        <taxon>Helicoidea</taxon>
        <taxon>Geomitridae</taxon>
        <taxon>Candidula</taxon>
    </lineage>
</organism>